<gene>
    <name evidence="9" type="ORF">prwr041_16720</name>
</gene>
<evidence type="ECO:0000313" key="10">
    <source>
        <dbReference type="Proteomes" id="UP001319045"/>
    </source>
</evidence>
<dbReference type="NCBIfam" id="TIGR03426">
    <property type="entry name" value="shape_MreD"/>
    <property type="match status" value="1"/>
</dbReference>
<evidence type="ECO:0000313" key="9">
    <source>
        <dbReference type="EMBL" id="BCS85779.1"/>
    </source>
</evidence>
<evidence type="ECO:0000256" key="1">
    <source>
        <dbReference type="ARBA" id="ARBA00004651"/>
    </source>
</evidence>
<keyword evidence="10" id="KW-1185">Reference proteome</keyword>
<dbReference type="InterPro" id="IPR007227">
    <property type="entry name" value="Cell_shape_determining_MreD"/>
</dbReference>
<evidence type="ECO:0000256" key="5">
    <source>
        <dbReference type="ARBA" id="ARBA00022960"/>
    </source>
</evidence>
<keyword evidence="7 8" id="KW-0472">Membrane</keyword>
<feature type="transmembrane region" description="Helical" evidence="8">
    <location>
        <begin position="16"/>
        <end position="33"/>
    </location>
</feature>
<protein>
    <submittedName>
        <fullName evidence="9">Rod shape-determining protein MreD</fullName>
    </submittedName>
</protein>
<reference evidence="9 10" key="1">
    <citation type="journal article" date="2022" name="Int. J. Syst. Evol. Microbiol.">
        <title>Prevotella herbatica sp. nov., a plant polysaccharide-decomposing anaerobic bacterium isolated from a methanogenic reactor.</title>
        <authorList>
            <person name="Uek A."/>
            <person name="Tonouchi A."/>
            <person name="Kaku N."/>
            <person name="Ueki K."/>
        </authorList>
    </citation>
    <scope>NUCLEOTIDE SEQUENCE [LARGE SCALE GENOMIC DNA]</scope>
    <source>
        <strain evidence="9 10">WR041</strain>
    </source>
</reference>
<dbReference type="EMBL" id="AP024484">
    <property type="protein sequence ID" value="BCS85779.1"/>
    <property type="molecule type" value="Genomic_DNA"/>
</dbReference>
<keyword evidence="6 8" id="KW-1133">Transmembrane helix</keyword>
<feature type="transmembrane region" description="Helical" evidence="8">
    <location>
        <begin position="79"/>
        <end position="100"/>
    </location>
</feature>
<evidence type="ECO:0000256" key="6">
    <source>
        <dbReference type="ARBA" id="ARBA00022989"/>
    </source>
</evidence>
<comment type="similarity">
    <text evidence="2">Belongs to the MreD family.</text>
</comment>
<keyword evidence="5" id="KW-0133">Cell shape</keyword>
<proteinExistence type="inferred from homology"/>
<name>A0ABM7NZ18_9BACT</name>
<feature type="transmembrane region" description="Helical" evidence="8">
    <location>
        <begin position="106"/>
        <end position="126"/>
    </location>
</feature>
<evidence type="ECO:0000256" key="3">
    <source>
        <dbReference type="ARBA" id="ARBA00022475"/>
    </source>
</evidence>
<sequence>MLYVYMVLLFPRNYPRWAELLLCFIMGLLVDVFSDTPGVSMASMTFLGLIQPTMLKMFLQRDSADDLAPSIRSLGAYKFGYYAIIMVLIYCASFFTLETFNFFNWLQWLECVSGSTILSAILILAIENFRSK</sequence>
<evidence type="ECO:0000256" key="7">
    <source>
        <dbReference type="ARBA" id="ARBA00023136"/>
    </source>
</evidence>
<dbReference type="Proteomes" id="UP001319045">
    <property type="component" value="Chromosome"/>
</dbReference>
<organism evidence="9 10">
    <name type="scientific">Prevotella herbatica</name>
    <dbReference type="NCBI Taxonomy" id="2801997"/>
    <lineage>
        <taxon>Bacteria</taxon>
        <taxon>Pseudomonadati</taxon>
        <taxon>Bacteroidota</taxon>
        <taxon>Bacteroidia</taxon>
        <taxon>Bacteroidales</taxon>
        <taxon>Prevotellaceae</taxon>
        <taxon>Prevotella</taxon>
    </lineage>
</organism>
<accession>A0ABM7NZ18</accession>
<evidence type="ECO:0000256" key="4">
    <source>
        <dbReference type="ARBA" id="ARBA00022692"/>
    </source>
</evidence>
<keyword evidence="4 8" id="KW-0812">Transmembrane</keyword>
<evidence type="ECO:0000256" key="8">
    <source>
        <dbReference type="SAM" id="Phobius"/>
    </source>
</evidence>
<evidence type="ECO:0000256" key="2">
    <source>
        <dbReference type="ARBA" id="ARBA00007776"/>
    </source>
</evidence>
<comment type="subcellular location">
    <subcellularLocation>
        <location evidence="1">Cell membrane</location>
        <topology evidence="1">Multi-pass membrane protein</topology>
    </subcellularLocation>
</comment>
<keyword evidence="3" id="KW-1003">Cell membrane</keyword>